<gene>
    <name evidence="1" type="ORF">ERL59_11125</name>
</gene>
<dbReference type="InterPro" id="IPR006439">
    <property type="entry name" value="HAD-SF_hydro_IA"/>
</dbReference>
<dbReference type="Pfam" id="PF08282">
    <property type="entry name" value="Hydrolase_3"/>
    <property type="match status" value="1"/>
</dbReference>
<dbReference type="InterPro" id="IPR036412">
    <property type="entry name" value="HAD-like_sf"/>
</dbReference>
<name>A0A6N9Q420_9BACL</name>
<reference evidence="1 2" key="1">
    <citation type="submission" date="2019-01" db="EMBL/GenBank/DDBJ databases">
        <title>Chengkuizengella sp. nov., isolated from deep-sea sediment of East Pacific Ocean.</title>
        <authorList>
            <person name="Yang J."/>
            <person name="Lai Q."/>
            <person name="Shao Z."/>
        </authorList>
    </citation>
    <scope>NUCLEOTIDE SEQUENCE [LARGE SCALE GENOMIC DNA]</scope>
    <source>
        <strain evidence="1 2">YPA3-1-1</strain>
    </source>
</reference>
<keyword evidence="2" id="KW-1185">Reference proteome</keyword>
<organism evidence="1 2">
    <name type="scientific">Chengkuizengella marina</name>
    <dbReference type="NCBI Taxonomy" id="2507566"/>
    <lineage>
        <taxon>Bacteria</taxon>
        <taxon>Bacillati</taxon>
        <taxon>Bacillota</taxon>
        <taxon>Bacilli</taxon>
        <taxon>Bacillales</taxon>
        <taxon>Paenibacillaceae</taxon>
        <taxon>Chengkuizengella</taxon>
    </lineage>
</organism>
<dbReference type="SUPFAM" id="SSF56784">
    <property type="entry name" value="HAD-like"/>
    <property type="match status" value="1"/>
</dbReference>
<dbReference type="PANTHER" id="PTHR19288">
    <property type="entry name" value="4-NITROPHENYLPHOSPHATASE-RELATED"/>
    <property type="match status" value="1"/>
</dbReference>
<dbReference type="EMBL" id="SIJB01000025">
    <property type="protein sequence ID" value="NBI29511.1"/>
    <property type="molecule type" value="Genomic_DNA"/>
</dbReference>
<dbReference type="GO" id="GO:0008962">
    <property type="term" value="F:phosphatidylglycerophosphatase activity"/>
    <property type="evidence" value="ECO:0007669"/>
    <property type="project" value="InterPro"/>
</dbReference>
<dbReference type="CDD" id="cd16416">
    <property type="entry name" value="HAD_BsYqeG-like"/>
    <property type="match status" value="1"/>
</dbReference>
<dbReference type="InterPro" id="IPR006549">
    <property type="entry name" value="HAD-SF_hydro_IIIA"/>
</dbReference>
<accession>A0A6N9Q420</accession>
<dbReference type="Gene3D" id="3.40.50.1000">
    <property type="entry name" value="HAD superfamily/HAD-like"/>
    <property type="match status" value="1"/>
</dbReference>
<dbReference type="AlphaFoldDB" id="A0A6N9Q420"/>
<evidence type="ECO:0000313" key="1">
    <source>
        <dbReference type="EMBL" id="NBI29511.1"/>
    </source>
</evidence>
<dbReference type="InterPro" id="IPR010021">
    <property type="entry name" value="PGPP1/Gep4"/>
</dbReference>
<evidence type="ECO:0000313" key="2">
    <source>
        <dbReference type="Proteomes" id="UP000448943"/>
    </source>
</evidence>
<dbReference type="Proteomes" id="UP000448943">
    <property type="component" value="Unassembled WGS sequence"/>
</dbReference>
<dbReference type="Pfam" id="PF13242">
    <property type="entry name" value="Hydrolase_like"/>
    <property type="match status" value="1"/>
</dbReference>
<dbReference type="InterPro" id="IPR023214">
    <property type="entry name" value="HAD_sf"/>
</dbReference>
<protein>
    <submittedName>
        <fullName evidence="1">YqeG family HAD IIIA-type phosphatase</fullName>
    </submittedName>
</protein>
<comment type="caution">
    <text evidence="1">The sequence shown here is derived from an EMBL/GenBank/DDBJ whole genome shotgun (WGS) entry which is preliminary data.</text>
</comment>
<dbReference type="PANTHER" id="PTHR19288:SF25">
    <property type="entry name" value="PHOSPHATIDYLGLYCEROPHOSPHATASE GEP4, MITOCHONDRIAL"/>
    <property type="match status" value="1"/>
</dbReference>
<dbReference type="NCBIfam" id="TIGR01509">
    <property type="entry name" value="HAD-SF-IA-v3"/>
    <property type="match status" value="1"/>
</dbReference>
<dbReference type="OrthoDB" id="9787572at2"/>
<dbReference type="NCBIfam" id="TIGR01668">
    <property type="entry name" value="YqeG_hyp_ppase"/>
    <property type="match status" value="1"/>
</dbReference>
<dbReference type="NCBIfam" id="TIGR01662">
    <property type="entry name" value="HAD-SF-IIIA"/>
    <property type="match status" value="1"/>
</dbReference>
<proteinExistence type="predicted"/>
<dbReference type="GO" id="GO:0005737">
    <property type="term" value="C:cytoplasm"/>
    <property type="evidence" value="ECO:0007669"/>
    <property type="project" value="TreeGrafter"/>
</dbReference>
<sequence length="171" mass="19209">MKKFVPYLHVNSIYEIDINALKKAGIKGIITDLDNTLVGAKVPLATPELIEWLKQLKEIGFKVVIVSNNNHARVSKFALPLNIPFLPNARKPTNLAFKKALQLMSLKASETVVIGDQLLTDVYGGNRFGLNTILVKPVSIGEDSFFTRINRRIERIILSKLKKKGLMPWED</sequence>